<dbReference type="InterPro" id="IPR000326">
    <property type="entry name" value="PAP2/HPO"/>
</dbReference>
<evidence type="ECO:0000256" key="1">
    <source>
        <dbReference type="ARBA" id="ARBA00004651"/>
    </source>
</evidence>
<evidence type="ECO:0000259" key="8">
    <source>
        <dbReference type="SMART" id="SM00014"/>
    </source>
</evidence>
<feature type="transmembrane region" description="Helical" evidence="7">
    <location>
        <begin position="190"/>
        <end position="209"/>
    </location>
</feature>
<feature type="transmembrane region" description="Helical" evidence="7">
    <location>
        <begin position="51"/>
        <end position="71"/>
    </location>
</feature>
<evidence type="ECO:0000256" key="6">
    <source>
        <dbReference type="ARBA" id="ARBA00023136"/>
    </source>
</evidence>
<protein>
    <recommendedName>
        <fullName evidence="8">Phosphatidic acid phosphatase type 2/haloperoxidase domain-containing protein</fullName>
    </recommendedName>
</protein>
<dbReference type="AlphaFoldDB" id="A0A1F5EQZ3"/>
<dbReference type="Pfam" id="PF01569">
    <property type="entry name" value="PAP2"/>
    <property type="match status" value="1"/>
</dbReference>
<keyword evidence="6 7" id="KW-0472">Membrane</keyword>
<sequence length="219" mass="24126">MKSTKFAIVMLAAFFIFSLLVLSGVLAQIDQDITVVIQSRLTKTLDTPLSFLSLLGAAEITTFFLLIALFFMKLHRSLITLLMFALGTGIELLGKTFLYHPGPPNIFFRYNLEVLFPSAYVQTGHSYPSGHSFRTAFLTVLVGYLIFQSKKLSQRSKKSLSLLCYLFLFLMLLSRVSLGEHWTTDVIGGLLLGAGLAGLSISLITPGTNSGNFDSKLVK</sequence>
<evidence type="ECO:0000256" key="7">
    <source>
        <dbReference type="SAM" id="Phobius"/>
    </source>
</evidence>
<dbReference type="Proteomes" id="UP000177390">
    <property type="component" value="Unassembled WGS sequence"/>
</dbReference>
<dbReference type="EMBL" id="MFAH01000073">
    <property type="protein sequence ID" value="OGD69812.1"/>
    <property type="molecule type" value="Genomic_DNA"/>
</dbReference>
<comment type="subcellular location">
    <subcellularLocation>
        <location evidence="1">Cell membrane</location>
        <topology evidence="1">Multi-pass membrane protein</topology>
    </subcellularLocation>
</comment>
<feature type="transmembrane region" description="Helical" evidence="7">
    <location>
        <begin position="131"/>
        <end position="147"/>
    </location>
</feature>
<keyword evidence="3 7" id="KW-0812">Transmembrane</keyword>
<gene>
    <name evidence="9" type="ORF">A3D09_02545</name>
</gene>
<dbReference type="InterPro" id="IPR036938">
    <property type="entry name" value="PAP2/HPO_sf"/>
</dbReference>
<name>A0A1F5EQZ3_9BACT</name>
<dbReference type="SMART" id="SM00014">
    <property type="entry name" value="acidPPc"/>
    <property type="match status" value="1"/>
</dbReference>
<dbReference type="PANTHER" id="PTHR14969:SF62">
    <property type="entry name" value="DECAPRENYLPHOSPHORYL-5-PHOSPHORIBOSE PHOSPHATASE RV3807C-RELATED"/>
    <property type="match status" value="1"/>
</dbReference>
<evidence type="ECO:0000256" key="2">
    <source>
        <dbReference type="ARBA" id="ARBA00022475"/>
    </source>
</evidence>
<feature type="domain" description="Phosphatidic acid phosphatase type 2/haloperoxidase" evidence="8">
    <location>
        <begin position="74"/>
        <end position="201"/>
    </location>
</feature>
<evidence type="ECO:0000256" key="5">
    <source>
        <dbReference type="ARBA" id="ARBA00022989"/>
    </source>
</evidence>
<dbReference type="GO" id="GO:0005886">
    <property type="term" value="C:plasma membrane"/>
    <property type="evidence" value="ECO:0007669"/>
    <property type="project" value="UniProtKB-SubCell"/>
</dbReference>
<keyword evidence="4" id="KW-0378">Hydrolase</keyword>
<dbReference type="SUPFAM" id="SSF48317">
    <property type="entry name" value="Acid phosphatase/Vanadium-dependent haloperoxidase"/>
    <property type="match status" value="1"/>
</dbReference>
<proteinExistence type="predicted"/>
<feature type="transmembrane region" description="Helical" evidence="7">
    <location>
        <begin position="78"/>
        <end position="99"/>
    </location>
</feature>
<feature type="transmembrane region" description="Helical" evidence="7">
    <location>
        <begin position="159"/>
        <end position="178"/>
    </location>
</feature>
<dbReference type="PANTHER" id="PTHR14969">
    <property type="entry name" value="SPHINGOSINE-1-PHOSPHATE PHOSPHOHYDROLASE"/>
    <property type="match status" value="1"/>
</dbReference>
<keyword evidence="5 7" id="KW-1133">Transmembrane helix</keyword>
<evidence type="ECO:0000313" key="9">
    <source>
        <dbReference type="EMBL" id="OGD69812.1"/>
    </source>
</evidence>
<reference evidence="9 10" key="1">
    <citation type="journal article" date="2016" name="Nat. Commun.">
        <title>Thousands of microbial genomes shed light on interconnected biogeochemical processes in an aquifer system.</title>
        <authorList>
            <person name="Anantharaman K."/>
            <person name="Brown C.T."/>
            <person name="Hug L.A."/>
            <person name="Sharon I."/>
            <person name="Castelle C.J."/>
            <person name="Probst A.J."/>
            <person name="Thomas B.C."/>
            <person name="Singh A."/>
            <person name="Wilkins M.J."/>
            <person name="Karaoz U."/>
            <person name="Brodie E.L."/>
            <person name="Williams K.H."/>
            <person name="Hubbard S.S."/>
            <person name="Banfield J.F."/>
        </authorList>
    </citation>
    <scope>NUCLEOTIDE SEQUENCE [LARGE SCALE GENOMIC DNA]</scope>
</reference>
<dbReference type="GO" id="GO:0016787">
    <property type="term" value="F:hydrolase activity"/>
    <property type="evidence" value="ECO:0007669"/>
    <property type="project" value="UniProtKB-KW"/>
</dbReference>
<dbReference type="Gene3D" id="1.20.144.10">
    <property type="entry name" value="Phosphatidic acid phosphatase type 2/haloperoxidase"/>
    <property type="match status" value="1"/>
</dbReference>
<keyword evidence="2" id="KW-1003">Cell membrane</keyword>
<comment type="caution">
    <text evidence="9">The sequence shown here is derived from an EMBL/GenBank/DDBJ whole genome shotgun (WGS) entry which is preliminary data.</text>
</comment>
<evidence type="ECO:0000313" key="10">
    <source>
        <dbReference type="Proteomes" id="UP000177390"/>
    </source>
</evidence>
<organism evidence="9 10">
    <name type="scientific">Candidatus Collierbacteria bacterium RIFCSPHIGHO2_02_FULL_49_10</name>
    <dbReference type="NCBI Taxonomy" id="1817723"/>
    <lineage>
        <taxon>Bacteria</taxon>
        <taxon>Candidatus Collieribacteriota</taxon>
    </lineage>
</organism>
<evidence type="ECO:0000256" key="4">
    <source>
        <dbReference type="ARBA" id="ARBA00022801"/>
    </source>
</evidence>
<evidence type="ECO:0000256" key="3">
    <source>
        <dbReference type="ARBA" id="ARBA00022692"/>
    </source>
</evidence>
<accession>A0A1F5EQZ3</accession>